<reference evidence="4 5" key="1">
    <citation type="journal article" date="2013" name="Genome Biol. Evol.">
        <title>Genomes of Stigonematalean cyanobacteria (subsection V) and the evolution of oxygenic photosynthesis from prokaryotes to plastids.</title>
        <authorList>
            <person name="Dagan T."/>
            <person name="Roettger M."/>
            <person name="Stucken K."/>
            <person name="Landan G."/>
            <person name="Koch R."/>
            <person name="Major P."/>
            <person name="Gould S.B."/>
            <person name="Goremykin V.V."/>
            <person name="Rippka R."/>
            <person name="Tandeau de Marsac N."/>
            <person name="Gugger M."/>
            <person name="Lockhart P.J."/>
            <person name="Allen J.F."/>
            <person name="Brune I."/>
            <person name="Maus I."/>
            <person name="Puhler A."/>
            <person name="Martin W.F."/>
        </authorList>
    </citation>
    <scope>NUCLEOTIDE SEQUENCE [LARGE SCALE GENOMIC DNA]</scope>
    <source>
        <strain evidence="4 5">PCC 7110</strain>
    </source>
</reference>
<evidence type="ECO:0000256" key="2">
    <source>
        <dbReference type="ARBA" id="ARBA00023315"/>
    </source>
</evidence>
<dbReference type="EMBL" id="ANNX02000049">
    <property type="protein sequence ID" value="KYC35856.1"/>
    <property type="molecule type" value="Genomic_DNA"/>
</dbReference>
<keyword evidence="5" id="KW-1185">Reference proteome</keyword>
<dbReference type="GO" id="GO:0008080">
    <property type="term" value="F:N-acetyltransferase activity"/>
    <property type="evidence" value="ECO:0007669"/>
    <property type="project" value="InterPro"/>
</dbReference>
<evidence type="ECO:0000256" key="1">
    <source>
        <dbReference type="ARBA" id="ARBA00022679"/>
    </source>
</evidence>
<feature type="domain" description="N-acetyltransferase" evidence="3">
    <location>
        <begin position="4"/>
        <end position="145"/>
    </location>
</feature>
<evidence type="ECO:0000313" key="5">
    <source>
        <dbReference type="Proteomes" id="UP000076925"/>
    </source>
</evidence>
<gene>
    <name evidence="4" type="ORF">WA1_05670</name>
</gene>
<evidence type="ECO:0000259" key="3">
    <source>
        <dbReference type="PROSITE" id="PS51186"/>
    </source>
</evidence>
<dbReference type="OrthoDB" id="9796171at2"/>
<dbReference type="STRING" id="128403.WA1_05670"/>
<dbReference type="AlphaFoldDB" id="A0A139WTU8"/>
<accession>A0A139WTU8</accession>
<dbReference type="PANTHER" id="PTHR43626">
    <property type="entry name" value="ACYL-COA N-ACYLTRANSFERASE"/>
    <property type="match status" value="1"/>
</dbReference>
<name>A0A139WTU8_9CYAN</name>
<sequence length="153" mass="17783">MKMIEIRSIQNEIEFNDMLYQRWLVLRAPLGLPRGTEKDLYEDNAFHAIALWNKQIIGSARLRLLSEDLGSIAYVAILPEFQNQGIGTKLMQKLIATAAEKNLKTLRVMARTNVLKFYNRVGFIAEGEPFDYLDIPHVFMYYKLQAYPQLVRD</sequence>
<dbReference type="RefSeq" id="WP_033336553.1">
    <property type="nucleotide sequence ID" value="NZ_KQ976354.1"/>
</dbReference>
<dbReference type="GO" id="GO:0005737">
    <property type="term" value="C:cytoplasm"/>
    <property type="evidence" value="ECO:0007669"/>
    <property type="project" value="TreeGrafter"/>
</dbReference>
<dbReference type="InterPro" id="IPR016181">
    <property type="entry name" value="Acyl_CoA_acyltransferase"/>
</dbReference>
<keyword evidence="1 4" id="KW-0808">Transferase</keyword>
<dbReference type="CDD" id="cd04301">
    <property type="entry name" value="NAT_SF"/>
    <property type="match status" value="1"/>
</dbReference>
<keyword evidence="2" id="KW-0012">Acyltransferase</keyword>
<dbReference type="InterPro" id="IPR000182">
    <property type="entry name" value="GNAT_dom"/>
</dbReference>
<dbReference type="PROSITE" id="PS51186">
    <property type="entry name" value="GNAT"/>
    <property type="match status" value="1"/>
</dbReference>
<dbReference type="Gene3D" id="3.40.630.30">
    <property type="match status" value="1"/>
</dbReference>
<dbReference type="InterPro" id="IPR045039">
    <property type="entry name" value="NSI-like"/>
</dbReference>
<dbReference type="PANTHER" id="PTHR43626:SF4">
    <property type="entry name" value="GCN5-RELATED N-ACETYLTRANSFERASE 2, CHLOROPLASTIC"/>
    <property type="match status" value="1"/>
</dbReference>
<organism evidence="4 5">
    <name type="scientific">Scytonema hofmannii PCC 7110</name>
    <dbReference type="NCBI Taxonomy" id="128403"/>
    <lineage>
        <taxon>Bacteria</taxon>
        <taxon>Bacillati</taxon>
        <taxon>Cyanobacteriota</taxon>
        <taxon>Cyanophyceae</taxon>
        <taxon>Nostocales</taxon>
        <taxon>Scytonemataceae</taxon>
        <taxon>Scytonema</taxon>
    </lineage>
</organism>
<evidence type="ECO:0000313" key="4">
    <source>
        <dbReference type="EMBL" id="KYC35856.1"/>
    </source>
</evidence>
<comment type="caution">
    <text evidence="4">The sequence shown here is derived from an EMBL/GenBank/DDBJ whole genome shotgun (WGS) entry which is preliminary data.</text>
</comment>
<dbReference type="SUPFAM" id="SSF55729">
    <property type="entry name" value="Acyl-CoA N-acyltransferases (Nat)"/>
    <property type="match status" value="1"/>
</dbReference>
<dbReference type="Pfam" id="PF00583">
    <property type="entry name" value="Acetyltransf_1"/>
    <property type="match status" value="1"/>
</dbReference>
<dbReference type="Proteomes" id="UP000076925">
    <property type="component" value="Unassembled WGS sequence"/>
</dbReference>
<proteinExistence type="predicted"/>
<protein>
    <submittedName>
        <fullName evidence="4">GCN5 family acetyltransferase</fullName>
    </submittedName>
</protein>